<feature type="compositionally biased region" description="Acidic residues" evidence="1">
    <location>
        <begin position="102"/>
        <end position="128"/>
    </location>
</feature>
<organism evidence="3 4">
    <name type="scientific">Pseudobutyrivibrio xylanivorans DSM 14809</name>
    <dbReference type="NCBI Taxonomy" id="1123012"/>
    <lineage>
        <taxon>Bacteria</taxon>
        <taxon>Bacillati</taxon>
        <taxon>Bacillota</taxon>
        <taxon>Clostridia</taxon>
        <taxon>Lachnospirales</taxon>
        <taxon>Lachnospiraceae</taxon>
        <taxon>Pseudobutyrivibrio</taxon>
    </lineage>
</organism>
<dbReference type="Pfam" id="PF02368">
    <property type="entry name" value="Big_2"/>
    <property type="match status" value="1"/>
</dbReference>
<dbReference type="Gene3D" id="2.60.40.1080">
    <property type="match status" value="1"/>
</dbReference>
<dbReference type="SUPFAM" id="SSF49265">
    <property type="entry name" value="Fibronectin type III"/>
    <property type="match status" value="1"/>
</dbReference>
<dbReference type="InterPro" id="IPR008964">
    <property type="entry name" value="Invasin/intimin_cell_adhesion"/>
</dbReference>
<feature type="region of interest" description="Disordered" evidence="1">
    <location>
        <begin position="95"/>
        <end position="128"/>
    </location>
</feature>
<reference evidence="3 4" key="1">
    <citation type="submission" date="2016-11" db="EMBL/GenBank/DDBJ databases">
        <authorList>
            <person name="Jaros S."/>
            <person name="Januszkiewicz K."/>
            <person name="Wedrychowicz H."/>
        </authorList>
    </citation>
    <scope>NUCLEOTIDE SEQUENCE [LARGE SCALE GENOMIC DNA]</scope>
    <source>
        <strain evidence="3 4">DSM 14809</strain>
    </source>
</reference>
<feature type="domain" description="Fibronectin type-III" evidence="2">
    <location>
        <begin position="2636"/>
        <end position="2715"/>
    </location>
</feature>
<dbReference type="InterPro" id="IPR036116">
    <property type="entry name" value="FN3_sf"/>
</dbReference>
<protein>
    <submittedName>
        <fullName evidence="3">Ig-like domain (Group 2)</fullName>
    </submittedName>
</protein>
<dbReference type="Gene3D" id="2.60.40.10">
    <property type="entry name" value="Immunoglobulins"/>
    <property type="match status" value="2"/>
</dbReference>
<evidence type="ECO:0000256" key="1">
    <source>
        <dbReference type="SAM" id="MobiDB-lite"/>
    </source>
</evidence>
<dbReference type="SUPFAM" id="SSF49373">
    <property type="entry name" value="Invasin/intimin cell-adhesion fragments"/>
    <property type="match status" value="1"/>
</dbReference>
<dbReference type="InterPro" id="IPR013783">
    <property type="entry name" value="Ig-like_fold"/>
</dbReference>
<name>A0A1M6D4A8_PSEXY</name>
<dbReference type="SMART" id="SM00060">
    <property type="entry name" value="FN3"/>
    <property type="match status" value="3"/>
</dbReference>
<dbReference type="EMBL" id="FQYQ01000004">
    <property type="protein sequence ID" value="SHI68049.1"/>
    <property type="molecule type" value="Genomic_DNA"/>
</dbReference>
<dbReference type="OrthoDB" id="2081414at2"/>
<evidence type="ECO:0000259" key="2">
    <source>
        <dbReference type="SMART" id="SM00060"/>
    </source>
</evidence>
<feature type="domain" description="Fibronectin type-III" evidence="2">
    <location>
        <begin position="3492"/>
        <end position="3573"/>
    </location>
</feature>
<dbReference type="RefSeq" id="WP_072913166.1">
    <property type="nucleotide sequence ID" value="NZ_FQYQ01000004.1"/>
</dbReference>
<feature type="domain" description="Fibronectin type-III" evidence="2">
    <location>
        <begin position="3389"/>
        <end position="3481"/>
    </location>
</feature>
<dbReference type="Proteomes" id="UP000184185">
    <property type="component" value="Unassembled WGS sequence"/>
</dbReference>
<keyword evidence="4" id="KW-1185">Reference proteome</keyword>
<dbReference type="InterPro" id="IPR003343">
    <property type="entry name" value="Big_2"/>
</dbReference>
<gene>
    <name evidence="3" type="ORF">SAMN02745725_00848</name>
</gene>
<proteinExistence type="predicted"/>
<sequence>MRENLNAIKRLVAFTLTVLLLGTTIWNDVFVIATEENHCSEYVDEQTYAANILQPVGEGDGYCDHCGQVEQAHVHVEEEPVVEEDAAVEDAAVEEVQPAEELPAEEPVEDTSVPEEPQPEIDSTEEAVPVNDEEIVPEDTPVIDEETPEENIENPEEEIVEEEECEHEWTYTSNGDGTHVKKCSKCDEESTEDCVFGEDGKCIHCGYEKEEECEHEWEYISNNDGTHIKRCKKCGEEVTETCQLDENGICHDCLYEDERLMYQEFSKTIHGVKVTVAGDMPRGAKATIFSNPLDRANRIVNESLEEGTFTAFEVFDIDIYRRGGEKYQPDEDGNTVNVSFAGISELRDVNPEEEIQVYRIEDDNTVTEIENDVVGEEVYFDAEHFSRYVAGTYESQNWVYLDESFATIQTARNNIYTKVLKAKFDVNVTDASQDLIFDAYVYKNLTKDNDPTYGGIKVAESRNVTITPDGTGKGYVEIDLSNTTNGYIAEGEKYSIIVECQNDLVQVGYGNVHEQTNTYDAPTFVTNSDGKWEASDYDEIFYIVPGDTIQLTDKTDDSYEIDSITAATGKADGDGDFHYSKGDTDKLTAIIKDAAGNTVDRAVTWSVSPSDNSIVKIDENGNIEAIAAGEATVTATYTNSTKTVTKSVKVFVVSFTLAGWDPDAPVDPQTNVKPTWTYKGSAITPAVLVYEASGSTMPSDQLTTVYANNEDASTSTNKASVTISFTVSGVTYTFVRSFTIDKAPITGDYFTSATLDPATGKISGISTVNGLKPVQDKDFMVDVSSPTASSTGMTYQVDIIAKEINYTGTYTWTKTITGIDVSKVLTAKLTSQGVNLKEKQFDGKKVDLTTDEVTGAWKEVAFYNNDGLQVYDIIKPGNATYVITDKDGTTESPISAGSKTITFTMEPNKGYVGSISIDFTIRQRNMNSTTIKWKHGGVTDNSSFDHTGSPIEVVPGTDFDVYYGDIRLIPYDDTKSEAENKDADYKMSYVGDRTKISDTPMIRVTAVTDGNYTSYNQSSFEIVPCYENDLMVIIDDGIEHIGTKANGYVTGYNEYYNPNQTSKYFDPSDTQHYSPTENSPYIRVVLDGVTDFTLGEDYKIEVFDDKNLSIKLTNSVENGTTKYIKVSALDDGKYAGKKPVVATYIVDKTPLSTLNITYKNNVRRTFTGKDQFITYNTSGADLVIKQGTYELVKGTDYDINYKNNINAGTATFEIVGMNNYTGTLSSDKYKFTIEKASLAKNNADGVVVGLDETTTYPYNGKVYKPKVKVSIVKNNVTTFEEKLDPKNNTSLTTNNYSVTYEEDPSPGVKKVTFTATSNGNFKDAIVAELYTVGNNTSGYKIYVTGVNGSTEAKAMPSGHEVTDESSGVITRYYYLDSNFITYYSGSTQSCAIKVIDSEGNELTKNTHYKSYYNPTTSVNAYTGDTTTYNTTDSPFIQITGRGSYSKNNAVVYFNIQPASIENANITYKDDLDYDESATDAPVPDFTVMIGTKKLEKGVNYTVTSKNYDETTETESAGDKSAGKKHAIITGTGNYTGTVIREYTVGLNIADATVELKNPYDEDDTTYLKTSASGMSVRWENGNAPIIYLKWKNGAVVETYNGKTDIASAVSSSNSLTYTPVASITADGMGLYDARAPKNKVEEYNVITLSIMHKEGTSTQFYGSKDVVYTIKAVNINHNNSEPYKVTYSGQMYKDYTGADIEADIGGKYNYGKQDGDKYVLTENDFYLEPEAIPSTVGANSTQNLKVYGYGNFYGEDVATYHIDQGKVKAYRIVGADKKALGISDENGATYDLTDATKDYKVTYTYTGESQYPEIVLTAEKSETTELIEGTDYEIKYEDDTKHTDDRVSPGPKTITVTVKNSTSSNYKAQVITIKYEIVSKELKNYDAVLSDVPYNAISAADGGISPTLIQTYIANKTCTLKVSSSTESLEYGEDYVIVTDASELAAIQAQDSTETSIKGENLIPSYMYQDDENGVKKAVNWIYIKGREPFSGYKKVPFTIQLNLNSNMAFVSIKKASYKLNADGTPSEAIEPVIYYRAPGGADGSYDRDNPLESSFNLNGTTVYNYTVERSRDGKPGPDENITIKGQYVCKNTKTKCKYYTDITKTGSVVYFLVDLKTYTKINMTSAKVRDYTGRAITATFSGLDGATMVANSDTSTDAQSGDYRIAYTTDYDSYNTTADAINVGAWYAVIVPTEGSKYFVYGEDANHTSGNRYSFTIKYNLSTAKMVFKEGTKEITSTGYTGAEINVPAVITIPGSGNGTDPDTDTIIYTYSDLSKPYVTLNPNKVKMMQTYSIVAEANSDTTEGQNYVYGSIQRNFTITGISLKSDNVTVTATPSSTVYTGERITATVKVEVDGLPDLKEGTDYTVSYKNNINASTDTQKMQVIVTGINAYSDSVTKEFTISPKPITADMITVEPCNYLGENYDDDDGRIYLYPKVTVLNGTTELMEGVDYEELDSGSYANNQSIATSVFNSQIPNESDWTYPQVTVTAKEGGNYTGSAIKTFIIDKLDLTNINEVSISPKSVEYTGEFIDPYEIIKLKVKANGKTATLEPYDQSTQLGDYTIAVLNSAGKATQIKAMGTYNVVITGTNSCDSDKAVTIDFTVNKRSLADNYHYYFQEGEEQGYWHYDKNLFGTGKPGFITNGGLTGDSLKIKIADVTSVTENADNRPDEADIIIVDEEVDDPDNDDSTVKYQLVEGKDYKISVTNAKKAGTGDWNRAATADKHAKVADTSPAITITGMGDYTDSITLPFNIGKNINTLGLTIKYYVPNADLQDSNDWYTYQDTKENDVAWHYTYNGEPQIPDVSVYNGTSPISLKNYTITYTNGNSEEDESIDAGYKYVVITGTGDYCGIIKQKYAINRKALLDTGGPYTNEDPMETAKKQLSFEIVSTDVTKLTDANIQTYLVDEGIIKNSSDPKKTAFKNMYYAIYNGNDIKPSVRVTDHTLGGNGKTSYEIKASDLDIEYKRSNEVAKFSYNSDGMITNPEFAEIHVTFKTPTNSTTPEESFGEGNYYVGAGGSNEFVIQYMIIKHNIVNDFSIQVLNGLNDDRTSFDEGKQKILDILVTNGNGIDLVEGTDYTVSYKDDDGKLTNVLPGKATLRVKGIGNYTGEKTKDFYIDADLSLTTPYYDNGSGVLVPGIPLQTEPGAPITRGNPEIKLVLTRRGYMTEDLVLTYGNQYNIVDTPETDDDFTTNGKVTYSGIQSKYWTGKKEIEYSIKFTPSAVKIMNLQSSYEYTGYPIIPKLELTVSTADFDESDAKFYRDDDKTKETTDFTTPGKITIDLPYSIGGRSYTLSESYEIIKRSLTSCKVVVSQEQRYTGRVVKPAFTIYVDSKNLETGKSQIYTIPKSEYTPDYGEYKTGTACKLKIDANSNSEFFRNTTYATYNIVLSEVANLRVDKKTGTELTVEWDNDLYADGAELKLEKLDSTGKYVEIELSAAGNQYYPYVRVPKSTGSSYVLAGLDSSTQYRVSARSYSSALASSNWQTIITNTQVKAESINVECYSPGTATIEFSDPGSVTLYYIYRCNTNASIDDDPGKLVAIIPASTGRYTNSGLSSGTYYYYVIGKYLHNATLTEVGRSSKEKVVVE</sequence>
<dbReference type="InterPro" id="IPR003961">
    <property type="entry name" value="FN3_dom"/>
</dbReference>
<evidence type="ECO:0000313" key="4">
    <source>
        <dbReference type="Proteomes" id="UP000184185"/>
    </source>
</evidence>
<accession>A0A1M6D4A8</accession>
<evidence type="ECO:0000313" key="3">
    <source>
        <dbReference type="EMBL" id="SHI68049.1"/>
    </source>
</evidence>